<keyword evidence="3" id="KW-1185">Reference proteome</keyword>
<evidence type="ECO:0000259" key="1">
    <source>
        <dbReference type="SMART" id="SM00849"/>
    </source>
</evidence>
<dbReference type="PANTHER" id="PTHR36839:SF1">
    <property type="entry name" value="METALLO-BETA-LACTAMASE FAMILY PROTEIN (AFU_ORTHOLOGUE AFUA_5G12770)"/>
    <property type="match status" value="1"/>
</dbReference>
<evidence type="ECO:0000313" key="3">
    <source>
        <dbReference type="Proteomes" id="UP000578531"/>
    </source>
</evidence>
<dbReference type="Proteomes" id="UP000578531">
    <property type="component" value="Unassembled WGS sequence"/>
</dbReference>
<sequence length="295" mass="33258">MPTRMLPICTACGSQFDAEALSPPEHCKICDDPRQFVPPSGQSWTTLSALKENHENKWQQDSVDARVWSIWTEPKFAIGQRCFLLETEAGNVLWDMITLLDDETIEFINAKGGIKAIVISHPHYYTTYVDWAQAFNCPVYVSKDDQEWLCQKPPTPQTLRLIDGPAAAGEKVLAGVTAIKTGGHFPGSLVLHWGRKLFIADTIVTVPSAYTPHPRPPGQTSYSFQWSVPNMIPLPPSEILKIWRAIEHFEFDTTHGAFGGMDVRDKYLKKRLLESMKIQTRGEGWEQHEILGQVI</sequence>
<accession>A0A8H6FRU7</accession>
<dbReference type="AlphaFoldDB" id="A0A8H6FRU7"/>
<evidence type="ECO:0000313" key="2">
    <source>
        <dbReference type="EMBL" id="KAF6233556.1"/>
    </source>
</evidence>
<dbReference type="SMART" id="SM00849">
    <property type="entry name" value="Lactamase_B"/>
    <property type="match status" value="1"/>
</dbReference>
<name>A0A8H6FRU7_9LECA</name>
<dbReference type="RefSeq" id="XP_037162973.1">
    <property type="nucleotide sequence ID" value="XM_037310013.1"/>
</dbReference>
<dbReference type="InterPro" id="IPR001279">
    <property type="entry name" value="Metallo-B-lactamas"/>
</dbReference>
<dbReference type="InterPro" id="IPR036866">
    <property type="entry name" value="RibonucZ/Hydroxyglut_hydro"/>
</dbReference>
<protein>
    <recommendedName>
        <fullName evidence="1">Metallo-beta-lactamase domain-containing protein</fullName>
    </recommendedName>
</protein>
<comment type="caution">
    <text evidence="2">The sequence shown here is derived from an EMBL/GenBank/DDBJ whole genome shotgun (WGS) entry which is preliminary data.</text>
</comment>
<organism evidence="2 3">
    <name type="scientific">Letharia columbiana</name>
    <dbReference type="NCBI Taxonomy" id="112416"/>
    <lineage>
        <taxon>Eukaryota</taxon>
        <taxon>Fungi</taxon>
        <taxon>Dikarya</taxon>
        <taxon>Ascomycota</taxon>
        <taxon>Pezizomycotina</taxon>
        <taxon>Lecanoromycetes</taxon>
        <taxon>OSLEUM clade</taxon>
        <taxon>Lecanoromycetidae</taxon>
        <taxon>Lecanorales</taxon>
        <taxon>Lecanorineae</taxon>
        <taxon>Parmeliaceae</taxon>
        <taxon>Letharia</taxon>
    </lineage>
</organism>
<gene>
    <name evidence="2" type="ORF">HO173_008113</name>
</gene>
<dbReference type="GeneID" id="59289769"/>
<dbReference type="EMBL" id="JACCJC010000035">
    <property type="protein sequence ID" value="KAF6233556.1"/>
    <property type="molecule type" value="Genomic_DNA"/>
</dbReference>
<proteinExistence type="predicted"/>
<dbReference type="PANTHER" id="PTHR36839">
    <property type="entry name" value="METALLO-BETA-LACTAMASE FAMILY PROTEIN (AFU_ORTHOLOGUE AFUA_5G12770)"/>
    <property type="match status" value="1"/>
</dbReference>
<feature type="domain" description="Metallo-beta-lactamase" evidence="1">
    <location>
        <begin position="79"/>
        <end position="246"/>
    </location>
</feature>
<dbReference type="SUPFAM" id="SSF56281">
    <property type="entry name" value="Metallo-hydrolase/oxidoreductase"/>
    <property type="match status" value="1"/>
</dbReference>
<reference evidence="2 3" key="1">
    <citation type="journal article" date="2020" name="Genomics">
        <title>Complete, high-quality genomes from long-read metagenomic sequencing of two wolf lichen thalli reveals enigmatic genome architecture.</title>
        <authorList>
            <person name="McKenzie S.K."/>
            <person name="Walston R.F."/>
            <person name="Allen J.L."/>
        </authorList>
    </citation>
    <scope>NUCLEOTIDE SEQUENCE [LARGE SCALE GENOMIC DNA]</scope>
    <source>
        <strain evidence="2">WasteWater2</strain>
    </source>
</reference>
<dbReference type="Gene3D" id="3.60.15.10">
    <property type="entry name" value="Ribonuclease Z/Hydroxyacylglutathione hydrolase-like"/>
    <property type="match status" value="1"/>
</dbReference>
<dbReference type="OrthoDB" id="17458at2759"/>